<comment type="similarity">
    <text evidence="1">Belongs to the sigma-70 factor family. ECF subfamily.</text>
</comment>
<comment type="caution">
    <text evidence="7">The sequence shown here is derived from an EMBL/GenBank/DDBJ whole genome shotgun (WGS) entry which is preliminary data.</text>
</comment>
<dbReference type="Proteomes" id="UP000266441">
    <property type="component" value="Unassembled WGS sequence"/>
</dbReference>
<dbReference type="Gene3D" id="1.10.1740.10">
    <property type="match status" value="1"/>
</dbReference>
<name>A0A399D6F4_9BACT</name>
<dbReference type="InterPro" id="IPR036388">
    <property type="entry name" value="WH-like_DNA-bd_sf"/>
</dbReference>
<feature type="domain" description="RNA polymerase sigma-70 region 2" evidence="5">
    <location>
        <begin position="26"/>
        <end position="90"/>
    </location>
</feature>
<reference evidence="7 8" key="1">
    <citation type="journal article" date="2015" name="Int. J. Syst. Evol. Microbiol.">
        <title>Mariniphaga sediminis sp. nov., isolated from coastal sediment.</title>
        <authorList>
            <person name="Wang F.Q."/>
            <person name="Shen Q.Y."/>
            <person name="Chen G.J."/>
            <person name="Du Z.J."/>
        </authorList>
    </citation>
    <scope>NUCLEOTIDE SEQUENCE [LARGE SCALE GENOMIC DNA]</scope>
    <source>
        <strain evidence="7 8">SY21</strain>
    </source>
</reference>
<dbReference type="Pfam" id="PF08281">
    <property type="entry name" value="Sigma70_r4_2"/>
    <property type="match status" value="1"/>
</dbReference>
<dbReference type="InterPro" id="IPR013325">
    <property type="entry name" value="RNA_pol_sigma_r2"/>
</dbReference>
<dbReference type="GO" id="GO:0003677">
    <property type="term" value="F:DNA binding"/>
    <property type="evidence" value="ECO:0007669"/>
    <property type="project" value="InterPro"/>
</dbReference>
<dbReference type="NCBIfam" id="TIGR02985">
    <property type="entry name" value="Sig70_bacteroi1"/>
    <property type="match status" value="1"/>
</dbReference>
<keyword evidence="8" id="KW-1185">Reference proteome</keyword>
<keyword evidence="3" id="KW-0731">Sigma factor</keyword>
<dbReference type="InterPro" id="IPR013249">
    <property type="entry name" value="RNA_pol_sigma70_r4_t2"/>
</dbReference>
<evidence type="ECO:0000313" key="8">
    <source>
        <dbReference type="Proteomes" id="UP000266441"/>
    </source>
</evidence>
<dbReference type="InterPro" id="IPR014284">
    <property type="entry name" value="RNA_pol_sigma-70_dom"/>
</dbReference>
<dbReference type="Pfam" id="PF04542">
    <property type="entry name" value="Sigma70_r2"/>
    <property type="match status" value="1"/>
</dbReference>
<feature type="domain" description="RNA polymerase sigma factor 70 region 4 type 2" evidence="6">
    <location>
        <begin position="121"/>
        <end position="165"/>
    </location>
</feature>
<evidence type="ECO:0000256" key="3">
    <source>
        <dbReference type="ARBA" id="ARBA00023082"/>
    </source>
</evidence>
<dbReference type="GO" id="GO:0016987">
    <property type="term" value="F:sigma factor activity"/>
    <property type="evidence" value="ECO:0007669"/>
    <property type="project" value="UniProtKB-KW"/>
</dbReference>
<dbReference type="Gene3D" id="1.10.10.10">
    <property type="entry name" value="Winged helix-like DNA-binding domain superfamily/Winged helix DNA-binding domain"/>
    <property type="match status" value="1"/>
</dbReference>
<dbReference type="InterPro" id="IPR013324">
    <property type="entry name" value="RNA_pol_sigma_r3/r4-like"/>
</dbReference>
<dbReference type="GO" id="GO:0006352">
    <property type="term" value="P:DNA-templated transcription initiation"/>
    <property type="evidence" value="ECO:0007669"/>
    <property type="project" value="InterPro"/>
</dbReference>
<dbReference type="InterPro" id="IPR039425">
    <property type="entry name" value="RNA_pol_sigma-70-like"/>
</dbReference>
<keyword evidence="4" id="KW-0804">Transcription</keyword>
<sequence length="192" mass="23282">MNSEESIYKMIRGLIDDDKKSFDDLYFYYYPKLYAFSKTFLKVEDDINDILQEVFIKTWDNRKKIKDVETFNAWIFTITKNSVVTYFREKIRQKDFESRVRKMAVGELVFNDSLEYKDLKERVDQLVEQLPEKRKMIFKLSREKGLSNREIAKKLEISIKTVEDHMLYSLRFLRNNLKDFEVLTLLYISLFL</sequence>
<accession>A0A399D6F4</accession>
<dbReference type="EMBL" id="QWET01000001">
    <property type="protein sequence ID" value="RIH67076.1"/>
    <property type="molecule type" value="Genomic_DNA"/>
</dbReference>
<evidence type="ECO:0000256" key="4">
    <source>
        <dbReference type="ARBA" id="ARBA00023163"/>
    </source>
</evidence>
<dbReference type="SUPFAM" id="SSF88946">
    <property type="entry name" value="Sigma2 domain of RNA polymerase sigma factors"/>
    <property type="match status" value="1"/>
</dbReference>
<dbReference type="InterPro" id="IPR014327">
    <property type="entry name" value="RNA_pol_sigma70_bacteroid"/>
</dbReference>
<dbReference type="PANTHER" id="PTHR43133">
    <property type="entry name" value="RNA POLYMERASE ECF-TYPE SIGMA FACTO"/>
    <property type="match status" value="1"/>
</dbReference>
<proteinExistence type="inferred from homology"/>
<dbReference type="PANTHER" id="PTHR43133:SF46">
    <property type="entry name" value="RNA POLYMERASE SIGMA-70 FACTOR ECF SUBFAMILY"/>
    <property type="match status" value="1"/>
</dbReference>
<organism evidence="7 8">
    <name type="scientific">Mariniphaga sediminis</name>
    <dbReference type="NCBI Taxonomy" id="1628158"/>
    <lineage>
        <taxon>Bacteria</taxon>
        <taxon>Pseudomonadati</taxon>
        <taxon>Bacteroidota</taxon>
        <taxon>Bacteroidia</taxon>
        <taxon>Marinilabiliales</taxon>
        <taxon>Prolixibacteraceae</taxon>
        <taxon>Mariniphaga</taxon>
    </lineage>
</organism>
<dbReference type="NCBIfam" id="TIGR02937">
    <property type="entry name" value="sigma70-ECF"/>
    <property type="match status" value="1"/>
</dbReference>
<evidence type="ECO:0000259" key="6">
    <source>
        <dbReference type="Pfam" id="PF08281"/>
    </source>
</evidence>
<dbReference type="AlphaFoldDB" id="A0A399D6F4"/>
<dbReference type="SUPFAM" id="SSF88659">
    <property type="entry name" value="Sigma3 and sigma4 domains of RNA polymerase sigma factors"/>
    <property type="match status" value="1"/>
</dbReference>
<dbReference type="InterPro" id="IPR007627">
    <property type="entry name" value="RNA_pol_sigma70_r2"/>
</dbReference>
<evidence type="ECO:0000256" key="2">
    <source>
        <dbReference type="ARBA" id="ARBA00023015"/>
    </source>
</evidence>
<protein>
    <submittedName>
        <fullName evidence="7">RNA polymerase sigma-70 factor</fullName>
    </submittedName>
</protein>
<keyword evidence="2" id="KW-0805">Transcription regulation</keyword>
<evidence type="ECO:0000256" key="1">
    <source>
        <dbReference type="ARBA" id="ARBA00010641"/>
    </source>
</evidence>
<evidence type="ECO:0000313" key="7">
    <source>
        <dbReference type="EMBL" id="RIH67076.1"/>
    </source>
</evidence>
<dbReference type="OrthoDB" id="1493347at2"/>
<gene>
    <name evidence="7" type="ORF">D1164_01190</name>
</gene>
<evidence type="ECO:0000259" key="5">
    <source>
        <dbReference type="Pfam" id="PF04542"/>
    </source>
</evidence>